<dbReference type="AlphaFoldDB" id="A0A1I2SS48"/>
<keyword evidence="4" id="KW-1185">Reference proteome</keyword>
<sequence>MSSFAFFFVPTVIFLGMVLPLWLILHYASRWRSTKALSAEDKQTLEAAMKEVERLENRLETLETILDAEQPDWQTRHSVD</sequence>
<dbReference type="STRING" id="1045558.SAMN05216175_108152"/>
<keyword evidence="2" id="KW-0472">Membrane</keyword>
<protein>
    <submittedName>
        <fullName evidence="3">Phage shock protein B</fullName>
    </submittedName>
</protein>
<evidence type="ECO:0000256" key="2">
    <source>
        <dbReference type="SAM" id="Phobius"/>
    </source>
</evidence>
<dbReference type="GO" id="GO:0006355">
    <property type="term" value="P:regulation of DNA-templated transcription"/>
    <property type="evidence" value="ECO:0007669"/>
    <property type="project" value="InterPro"/>
</dbReference>
<name>A0A1I2SS48_9GAMM</name>
<feature type="transmembrane region" description="Helical" evidence="2">
    <location>
        <begin position="6"/>
        <end position="25"/>
    </location>
</feature>
<keyword evidence="2" id="KW-0812">Transmembrane</keyword>
<accession>A0A1I2SS48</accession>
<dbReference type="Proteomes" id="UP000198623">
    <property type="component" value="Unassembled WGS sequence"/>
</dbReference>
<evidence type="ECO:0000313" key="4">
    <source>
        <dbReference type="Proteomes" id="UP000198623"/>
    </source>
</evidence>
<keyword evidence="2" id="KW-1133">Transmembrane helix</keyword>
<feature type="coiled-coil region" evidence="1">
    <location>
        <begin position="38"/>
        <end position="65"/>
    </location>
</feature>
<keyword evidence="1" id="KW-0175">Coiled coil</keyword>
<dbReference type="NCBIfam" id="NF006993">
    <property type="entry name" value="PRK09458.1"/>
    <property type="match status" value="1"/>
</dbReference>
<reference evidence="4" key="1">
    <citation type="submission" date="2016-10" db="EMBL/GenBank/DDBJ databases">
        <authorList>
            <person name="Varghese N."/>
            <person name="Submissions S."/>
        </authorList>
    </citation>
    <scope>NUCLEOTIDE SEQUENCE [LARGE SCALE GENOMIC DNA]</scope>
    <source>
        <strain evidence="4">CGMCC 1.10971</strain>
    </source>
</reference>
<evidence type="ECO:0000313" key="3">
    <source>
        <dbReference type="EMBL" id="SFG55532.1"/>
    </source>
</evidence>
<dbReference type="EMBL" id="FOOU01000008">
    <property type="protein sequence ID" value="SFG55532.1"/>
    <property type="molecule type" value="Genomic_DNA"/>
</dbReference>
<dbReference type="GO" id="GO:0009271">
    <property type="term" value="P:phage shock"/>
    <property type="evidence" value="ECO:0007669"/>
    <property type="project" value="InterPro"/>
</dbReference>
<proteinExistence type="predicted"/>
<evidence type="ECO:0000256" key="1">
    <source>
        <dbReference type="SAM" id="Coils"/>
    </source>
</evidence>
<gene>
    <name evidence="3" type="ORF">SAMN05216175_108152</name>
</gene>
<dbReference type="RefSeq" id="WP_090728529.1">
    <property type="nucleotide sequence ID" value="NZ_FOOU01000008.1"/>
</dbReference>
<dbReference type="InterPro" id="IPR009554">
    <property type="entry name" value="Phageshock_PspB"/>
</dbReference>
<dbReference type="OrthoDB" id="6198106at2"/>
<dbReference type="NCBIfam" id="TIGR02976">
    <property type="entry name" value="phageshock_pspB"/>
    <property type="match status" value="1"/>
</dbReference>
<organism evidence="3 4">
    <name type="scientific">Neptunomonas qingdaonensis</name>
    <dbReference type="NCBI Taxonomy" id="1045558"/>
    <lineage>
        <taxon>Bacteria</taxon>
        <taxon>Pseudomonadati</taxon>
        <taxon>Pseudomonadota</taxon>
        <taxon>Gammaproteobacteria</taxon>
        <taxon>Oceanospirillales</taxon>
        <taxon>Oceanospirillaceae</taxon>
        <taxon>Neptunomonas</taxon>
    </lineage>
</organism>
<dbReference type="Pfam" id="PF06667">
    <property type="entry name" value="PspB"/>
    <property type="match status" value="1"/>
</dbReference>